<evidence type="ECO:0000256" key="7">
    <source>
        <dbReference type="ARBA" id="ARBA00023136"/>
    </source>
</evidence>
<feature type="transmembrane region" description="Helical" evidence="9">
    <location>
        <begin position="89"/>
        <end position="118"/>
    </location>
</feature>
<comment type="function">
    <text evidence="9">Part of the tripartite ATP-independent periplasmic (TRAP) transport system.</text>
</comment>
<organism evidence="11 12">
    <name type="scientific">Psychromonas arctica</name>
    <dbReference type="NCBI Taxonomy" id="168275"/>
    <lineage>
        <taxon>Bacteria</taxon>
        <taxon>Pseudomonadati</taxon>
        <taxon>Pseudomonadota</taxon>
        <taxon>Gammaproteobacteria</taxon>
        <taxon>Alteromonadales</taxon>
        <taxon>Psychromonadaceae</taxon>
        <taxon>Psychromonas</taxon>
    </lineage>
</organism>
<comment type="subcellular location">
    <subcellularLocation>
        <location evidence="1 9">Cell inner membrane</location>
        <topology evidence="1 9">Multi-pass membrane protein</topology>
    </subcellularLocation>
</comment>
<evidence type="ECO:0000313" key="11">
    <source>
        <dbReference type="EMBL" id="MEL0659901.1"/>
    </source>
</evidence>
<evidence type="ECO:0000256" key="5">
    <source>
        <dbReference type="ARBA" id="ARBA00022692"/>
    </source>
</evidence>
<keyword evidence="2 9" id="KW-0813">Transport</keyword>
<feature type="transmembrane region" description="Helical" evidence="9">
    <location>
        <begin position="17"/>
        <end position="35"/>
    </location>
</feature>
<dbReference type="PANTHER" id="PTHR35011">
    <property type="entry name" value="2,3-DIKETO-L-GULONATE TRAP TRANSPORTER SMALL PERMEASE PROTEIN YIAM"/>
    <property type="match status" value="1"/>
</dbReference>
<comment type="similarity">
    <text evidence="8 9">Belongs to the TRAP transporter small permease family.</text>
</comment>
<keyword evidence="7 9" id="KW-0472">Membrane</keyword>
<dbReference type="InterPro" id="IPR055348">
    <property type="entry name" value="DctQ"/>
</dbReference>
<evidence type="ECO:0000259" key="10">
    <source>
        <dbReference type="Pfam" id="PF04290"/>
    </source>
</evidence>
<sequence length="171" mass="19433">MIAFTYMIEKTMKAMEIFLMILMSVMVIAVVWQVFTRFVINSPSTFTDELSRYLMIWVGIFGGAYTFAIKRHLALEMLMTKLNEKNQHWLHIFINLLVILFSYTVLVYGGSSIVNATLAYNQISPSLTLFGNEIPVGYIYLVSPISGSLMILFGVYDIAKSFQSITLIKKG</sequence>
<comment type="caution">
    <text evidence="11">The sequence shown here is derived from an EMBL/GenBank/DDBJ whole genome shotgun (WGS) entry which is preliminary data.</text>
</comment>
<evidence type="ECO:0000256" key="6">
    <source>
        <dbReference type="ARBA" id="ARBA00022989"/>
    </source>
</evidence>
<evidence type="ECO:0000256" key="2">
    <source>
        <dbReference type="ARBA" id="ARBA00022448"/>
    </source>
</evidence>
<feature type="transmembrane region" description="Helical" evidence="9">
    <location>
        <begin position="50"/>
        <end position="68"/>
    </location>
</feature>
<feature type="domain" description="Tripartite ATP-independent periplasmic transporters DctQ component" evidence="10">
    <location>
        <begin position="26"/>
        <end position="163"/>
    </location>
</feature>
<accession>A0ABU9HE92</accession>
<evidence type="ECO:0000256" key="8">
    <source>
        <dbReference type="ARBA" id="ARBA00038436"/>
    </source>
</evidence>
<keyword evidence="12" id="KW-1185">Reference proteome</keyword>
<keyword evidence="6 9" id="KW-1133">Transmembrane helix</keyword>
<evidence type="ECO:0000256" key="9">
    <source>
        <dbReference type="RuleBase" id="RU369079"/>
    </source>
</evidence>
<dbReference type="PANTHER" id="PTHR35011:SF2">
    <property type="entry name" value="2,3-DIKETO-L-GULONATE TRAP TRANSPORTER SMALL PERMEASE PROTEIN YIAM"/>
    <property type="match status" value="1"/>
</dbReference>
<dbReference type="EMBL" id="JBAKBA010000028">
    <property type="protein sequence ID" value="MEL0659901.1"/>
    <property type="molecule type" value="Genomic_DNA"/>
</dbReference>
<proteinExistence type="inferred from homology"/>
<keyword evidence="3" id="KW-1003">Cell membrane</keyword>
<evidence type="ECO:0000313" key="12">
    <source>
        <dbReference type="Proteomes" id="UP001366060"/>
    </source>
</evidence>
<feature type="transmembrane region" description="Helical" evidence="9">
    <location>
        <begin position="138"/>
        <end position="159"/>
    </location>
</feature>
<comment type="subunit">
    <text evidence="9">The complex comprises the extracytoplasmic solute receptor protein and the two transmembrane proteins.</text>
</comment>
<name>A0ABU9HE92_9GAMM</name>
<evidence type="ECO:0000256" key="3">
    <source>
        <dbReference type="ARBA" id="ARBA00022475"/>
    </source>
</evidence>
<dbReference type="Pfam" id="PF04290">
    <property type="entry name" value="DctQ"/>
    <property type="match status" value="1"/>
</dbReference>
<evidence type="ECO:0000256" key="4">
    <source>
        <dbReference type="ARBA" id="ARBA00022519"/>
    </source>
</evidence>
<evidence type="ECO:0000256" key="1">
    <source>
        <dbReference type="ARBA" id="ARBA00004429"/>
    </source>
</evidence>
<gene>
    <name evidence="11" type="ORF">V6255_12210</name>
</gene>
<reference evidence="11 12" key="1">
    <citation type="submission" date="2024-02" db="EMBL/GenBank/DDBJ databases">
        <title>Bacteria isolated from the canopy kelp, Nereocystis luetkeana.</title>
        <authorList>
            <person name="Pfister C.A."/>
            <person name="Younker I.T."/>
            <person name="Light S.H."/>
        </authorList>
    </citation>
    <scope>NUCLEOTIDE SEQUENCE [LARGE SCALE GENOMIC DNA]</scope>
    <source>
        <strain evidence="11 12">TI.2.07</strain>
    </source>
</reference>
<dbReference type="InterPro" id="IPR007387">
    <property type="entry name" value="TRAP_DctQ"/>
</dbReference>
<keyword evidence="5 9" id="KW-0812">Transmembrane</keyword>
<dbReference type="Proteomes" id="UP001366060">
    <property type="component" value="Unassembled WGS sequence"/>
</dbReference>
<keyword evidence="4 9" id="KW-0997">Cell inner membrane</keyword>
<protein>
    <recommendedName>
        <fullName evidence="9">TRAP transporter small permease protein</fullName>
    </recommendedName>
</protein>
<dbReference type="RefSeq" id="WP_341628413.1">
    <property type="nucleotide sequence ID" value="NZ_JBAKBA010000028.1"/>
</dbReference>